<keyword evidence="1" id="KW-0677">Repeat</keyword>
<evidence type="ECO:0000256" key="3">
    <source>
        <dbReference type="SAM" id="SignalP"/>
    </source>
</evidence>
<name>A0A8K0MFI1_9ROSA</name>
<dbReference type="GO" id="GO:0099402">
    <property type="term" value="P:plant organ development"/>
    <property type="evidence" value="ECO:0007669"/>
    <property type="project" value="UniProtKB-ARBA"/>
</dbReference>
<dbReference type="InterPro" id="IPR011990">
    <property type="entry name" value="TPR-like_helical_dom_sf"/>
</dbReference>
<feature type="repeat" description="PPR" evidence="2">
    <location>
        <begin position="469"/>
        <end position="503"/>
    </location>
</feature>
<feature type="repeat" description="PPR" evidence="2">
    <location>
        <begin position="138"/>
        <end position="172"/>
    </location>
</feature>
<dbReference type="PROSITE" id="PS51375">
    <property type="entry name" value="PPR"/>
    <property type="match status" value="5"/>
</dbReference>
<dbReference type="FunFam" id="1.25.40.10:FF:001096">
    <property type="entry name" value="Pentatricopeptide repeat-containing protein"/>
    <property type="match status" value="1"/>
</dbReference>
<gene>
    <name evidence="4" type="ORF">FNV43_RR13726</name>
</gene>
<feature type="repeat" description="PPR" evidence="2">
    <location>
        <begin position="367"/>
        <end position="401"/>
    </location>
</feature>
<reference evidence="4" key="1">
    <citation type="submission" date="2020-03" db="EMBL/GenBank/DDBJ databases">
        <title>A high-quality chromosome-level genome assembly of a woody plant with both climbing and erect habits, Rhamnella rubrinervis.</title>
        <authorList>
            <person name="Lu Z."/>
            <person name="Yang Y."/>
            <person name="Zhu X."/>
            <person name="Sun Y."/>
        </authorList>
    </citation>
    <scope>NUCLEOTIDE SEQUENCE</scope>
    <source>
        <strain evidence="4">BYM</strain>
        <tissue evidence="4">Leaf</tissue>
    </source>
</reference>
<dbReference type="AlphaFoldDB" id="A0A8K0MFI1"/>
<dbReference type="Gene3D" id="1.25.40.10">
    <property type="entry name" value="Tetratricopeptide repeat domain"/>
    <property type="match status" value="6"/>
</dbReference>
<protein>
    <recommendedName>
        <fullName evidence="6">Pentatricopeptide repeat-containing protein</fullName>
    </recommendedName>
</protein>
<feature type="repeat" description="PPR" evidence="2">
    <location>
        <begin position="37"/>
        <end position="71"/>
    </location>
</feature>
<dbReference type="Proteomes" id="UP000796880">
    <property type="component" value="Unassembled WGS sequence"/>
</dbReference>
<dbReference type="EMBL" id="VOIH02000006">
    <property type="protein sequence ID" value="KAF3444036.1"/>
    <property type="molecule type" value="Genomic_DNA"/>
</dbReference>
<feature type="signal peptide" evidence="3">
    <location>
        <begin position="1"/>
        <end position="18"/>
    </location>
</feature>
<dbReference type="OrthoDB" id="1913111at2759"/>
<organism evidence="4 5">
    <name type="scientific">Rhamnella rubrinervis</name>
    <dbReference type="NCBI Taxonomy" id="2594499"/>
    <lineage>
        <taxon>Eukaryota</taxon>
        <taxon>Viridiplantae</taxon>
        <taxon>Streptophyta</taxon>
        <taxon>Embryophyta</taxon>
        <taxon>Tracheophyta</taxon>
        <taxon>Spermatophyta</taxon>
        <taxon>Magnoliopsida</taxon>
        <taxon>eudicotyledons</taxon>
        <taxon>Gunneridae</taxon>
        <taxon>Pentapetalae</taxon>
        <taxon>rosids</taxon>
        <taxon>fabids</taxon>
        <taxon>Rosales</taxon>
        <taxon>Rhamnaceae</taxon>
        <taxon>rhamnoid group</taxon>
        <taxon>Rhamneae</taxon>
        <taxon>Rhamnella</taxon>
    </lineage>
</organism>
<evidence type="ECO:0000313" key="5">
    <source>
        <dbReference type="Proteomes" id="UP000796880"/>
    </source>
</evidence>
<dbReference type="GO" id="GO:0003723">
    <property type="term" value="F:RNA binding"/>
    <property type="evidence" value="ECO:0007669"/>
    <property type="project" value="InterPro"/>
</dbReference>
<keyword evidence="5" id="KW-1185">Reference proteome</keyword>
<dbReference type="PANTHER" id="PTHR47926:SF423">
    <property type="entry name" value="REPEAT-CONTAINING PROTEIN, PUTATIVE-RELATED"/>
    <property type="match status" value="1"/>
</dbReference>
<dbReference type="GO" id="GO:0009451">
    <property type="term" value="P:RNA modification"/>
    <property type="evidence" value="ECO:0007669"/>
    <property type="project" value="InterPro"/>
</dbReference>
<accession>A0A8K0MFI1</accession>
<comment type="caution">
    <text evidence="4">The sequence shown here is derived from an EMBL/GenBank/DDBJ whole genome shotgun (WGS) entry which is preliminary data.</text>
</comment>
<evidence type="ECO:0000256" key="1">
    <source>
        <dbReference type="ARBA" id="ARBA00022737"/>
    </source>
</evidence>
<sequence>MDCFVLMLFGTALLGLYGRQAWIEEAVSTFEDMPRKSLVTWNSMISLLGHHGFVENSMFMFRDLTRSGASLSEWSFVGVLCGFSCKQDLEFGKQIHGLVMKIGFICEVSIVNSLINMYVKCASICLAEKMFEEVPVGDVISWNTIIGALARSERPGKALELFSKMFIDGVLPTTITYVSLLSCCTGLMIPFVGESIHANIIKNAFESDVFVGSALVGFYAKCGKLELAHCCFNEIHERNVVSWNALIFGYSNFCSSGSIFLLQEMLQLGYQPNESTFSAVLKSSFTLELQQIHCLIIRMGYQTNEFVLSSLITSYAKNGLISDALVFVTTFDSPLPVVSCNITAGIYDRTGQYNETLKLLSVLEEPDTISWNIVIAACARNNYYKEVFELYKQMHVFEICPDNYTFVSLLSMCGTLCNLALGSSVHGHIIKNDFNRCDTFLCNVLINMYGKCGSIGSSTRIFKRMTNRNLITWTALISALGRNGYAYEALEHFREMELLGYKPDGVALNAVLTACRHGGLVREGMELFGQMKKCYGVEPEMDHYHSVVDLLAKSGHTLEAEKMIASMPYPPNATIWRSFLEGSKRCGSARDKMK</sequence>
<keyword evidence="3" id="KW-0732">Signal</keyword>
<dbReference type="InterPro" id="IPR002885">
    <property type="entry name" value="PPR_rpt"/>
</dbReference>
<evidence type="ECO:0008006" key="6">
    <source>
        <dbReference type="Google" id="ProtNLM"/>
    </source>
</evidence>
<dbReference type="FunFam" id="1.25.40.10:FF:000285">
    <property type="entry name" value="Pentatricopeptide repeat-containing protein, chloroplastic"/>
    <property type="match status" value="1"/>
</dbReference>
<feature type="repeat" description="PPR" evidence="2">
    <location>
        <begin position="438"/>
        <end position="468"/>
    </location>
</feature>
<dbReference type="FunFam" id="1.25.40.10:FF:000158">
    <property type="entry name" value="pentatricopeptide repeat-containing protein At2g33680"/>
    <property type="match status" value="1"/>
</dbReference>
<dbReference type="Pfam" id="PF13041">
    <property type="entry name" value="PPR_2"/>
    <property type="match status" value="2"/>
</dbReference>
<dbReference type="FunFam" id="1.25.40.10:FF:000196">
    <property type="entry name" value="Pentatricopeptide repeat-containing protein At4g14850"/>
    <property type="match status" value="1"/>
</dbReference>
<dbReference type="Pfam" id="PF01535">
    <property type="entry name" value="PPR"/>
    <property type="match status" value="7"/>
</dbReference>
<evidence type="ECO:0000256" key="2">
    <source>
        <dbReference type="PROSITE-ProRule" id="PRU00708"/>
    </source>
</evidence>
<feature type="chain" id="PRO_5035439206" description="Pentatricopeptide repeat-containing protein" evidence="3">
    <location>
        <begin position="19"/>
        <end position="594"/>
    </location>
</feature>
<proteinExistence type="predicted"/>
<dbReference type="NCBIfam" id="TIGR00756">
    <property type="entry name" value="PPR"/>
    <property type="match status" value="3"/>
</dbReference>
<dbReference type="InterPro" id="IPR046960">
    <property type="entry name" value="PPR_At4g14850-like_plant"/>
</dbReference>
<dbReference type="PANTHER" id="PTHR47926">
    <property type="entry name" value="PENTATRICOPEPTIDE REPEAT-CONTAINING PROTEIN"/>
    <property type="match status" value="1"/>
</dbReference>
<evidence type="ECO:0000313" key="4">
    <source>
        <dbReference type="EMBL" id="KAF3444036.1"/>
    </source>
</evidence>